<evidence type="ECO:0000256" key="4">
    <source>
        <dbReference type="ARBA" id="ARBA00022692"/>
    </source>
</evidence>
<reference evidence="10 11" key="1">
    <citation type="journal article" date="2006" name="J. Virol.">
        <title>Genome of crocodilepox virus.</title>
        <authorList>
            <person name="Afonso C.L."/>
            <person name="Tulman E.R."/>
            <person name="Delhon G."/>
            <person name="Lu Z."/>
            <person name="Viljoen G.J."/>
            <person name="Wallace D.B."/>
            <person name="Kutish G.F."/>
            <person name="Rock D.L."/>
        </authorList>
    </citation>
    <scope>NUCLEOTIDE SEQUENCE [LARGE SCALE GENOMIC DNA]</scope>
    <source>
        <strain evidence="11">Isolate Crocodylus niloticus/Zimbabwe/Ume/2001</strain>
    </source>
</reference>
<dbReference type="InterPro" id="IPR008447">
    <property type="entry name" value="Prot_L2"/>
</dbReference>
<evidence type="ECO:0000256" key="6">
    <source>
        <dbReference type="ARBA" id="ARBA00022989"/>
    </source>
</evidence>
<dbReference type="GO" id="GO:0030430">
    <property type="term" value="C:host cell cytoplasm"/>
    <property type="evidence" value="ECO:0007669"/>
    <property type="project" value="UniProtKB-SubCell"/>
</dbReference>
<dbReference type="Pfam" id="PF05803">
    <property type="entry name" value="Chordopox_L2"/>
    <property type="match status" value="1"/>
</dbReference>
<dbReference type="Proteomes" id="UP000011300">
    <property type="component" value="Segment"/>
</dbReference>
<evidence type="ECO:0000256" key="1">
    <source>
        <dbReference type="ARBA" id="ARBA00004192"/>
    </source>
</evidence>
<organismHost>
    <name type="scientific">Crocodylus porosus</name>
    <name type="common">Saltwater crocodile</name>
    <name type="synonym">Estuarine crocodile</name>
    <dbReference type="NCBI Taxonomy" id="8502"/>
</organismHost>
<keyword evidence="6 9" id="KW-1133">Transmembrane helix</keyword>
<organism evidence="10 11">
    <name type="scientific">Nile crocodilepox virus (isolate Crocodylus niloticus/Zimbabwe/Ume/2001)</name>
    <name type="common">CRV</name>
    <dbReference type="NCBI Taxonomy" id="1289473"/>
    <lineage>
        <taxon>Viruses</taxon>
        <taxon>Varidnaviria</taxon>
        <taxon>Bamfordvirae</taxon>
        <taxon>Nucleocytoviricota</taxon>
        <taxon>Pokkesviricetes</taxon>
        <taxon>Chitovirales</taxon>
        <taxon>Poxviridae</taxon>
        <taxon>Chordopoxvirinae</taxon>
        <taxon>Crocodylidpoxvirus</taxon>
        <taxon>Crocodylidpoxvirus nilecrocodilepox</taxon>
        <taxon>Nile crocodilepox virus</taxon>
    </lineage>
</organism>
<keyword evidence="3" id="KW-0244">Early protein</keyword>
<evidence type="ECO:0000256" key="2">
    <source>
        <dbReference type="ARBA" id="ARBA00004385"/>
    </source>
</evidence>
<keyword evidence="11" id="KW-1185">Reference proteome</keyword>
<evidence type="ECO:0000256" key="5">
    <source>
        <dbReference type="ARBA" id="ARBA00022844"/>
    </source>
</evidence>
<accession>Q070G8</accession>
<keyword evidence="4 9" id="KW-0812">Transmembrane</keyword>
<dbReference type="GO" id="GO:0055036">
    <property type="term" value="C:virion membrane"/>
    <property type="evidence" value="ECO:0007669"/>
    <property type="project" value="UniProtKB-SubCell"/>
</dbReference>
<dbReference type="GeneID" id="4363346"/>
<comment type="subcellular location">
    <subcellularLocation>
        <location evidence="1">Host cytoplasm</location>
    </subcellularLocation>
    <subcellularLocation>
        <location evidence="2">Virion membrane</location>
        <topology evidence="2">Multi-pass membrane protein</topology>
    </subcellularLocation>
</comment>
<name>Q070G8_CPRVZ</name>
<proteinExistence type="predicted"/>
<organismHost>
    <name type="scientific">Crocodylus johnstoni</name>
    <name type="common">Australian freshwater crocodile</name>
    <dbReference type="NCBI Taxonomy" id="184234"/>
</organismHost>
<feature type="transmembrane region" description="Helical" evidence="9">
    <location>
        <begin position="68"/>
        <end position="88"/>
    </location>
</feature>
<evidence type="ECO:0000313" key="10">
    <source>
        <dbReference type="EMBL" id="ABJ08974.1"/>
    </source>
</evidence>
<gene>
    <name evidence="10" type="ORF">CRV083</name>
</gene>
<organismHost>
    <name type="scientific">Crocodylus niloticus</name>
    <name type="common">Nile crocodile</name>
    <name type="synonym">African crocodile</name>
    <dbReference type="NCBI Taxonomy" id="8501"/>
</organismHost>
<evidence type="ECO:0000256" key="7">
    <source>
        <dbReference type="ARBA" id="ARBA00023136"/>
    </source>
</evidence>
<dbReference type="EMBL" id="DQ356948">
    <property type="protein sequence ID" value="ABJ08974.1"/>
    <property type="molecule type" value="Genomic_DNA"/>
</dbReference>
<feature type="transmembrane region" description="Helical" evidence="9">
    <location>
        <begin position="43"/>
        <end position="62"/>
    </location>
</feature>
<keyword evidence="5" id="KW-0946">Virion</keyword>
<dbReference type="KEGG" id="vg:4363346"/>
<evidence type="ECO:0000256" key="9">
    <source>
        <dbReference type="SAM" id="Phobius"/>
    </source>
</evidence>
<evidence type="ECO:0000313" key="11">
    <source>
        <dbReference type="Proteomes" id="UP000011300"/>
    </source>
</evidence>
<sequence length="89" mass="10078">MDARLIEYRLRGILNSAKVDARFVDALITRGFLAQVPRAFRSLTRLLVDALVFVCIVAMSLFDLVLGNLAVLTVLILVYFFLKLLIYLC</sequence>
<protein>
    <submittedName>
        <fullName evidence="10">Uncharacterized protein</fullName>
    </submittedName>
</protein>
<evidence type="ECO:0000256" key="8">
    <source>
        <dbReference type="ARBA" id="ARBA00023200"/>
    </source>
</evidence>
<evidence type="ECO:0000256" key="3">
    <source>
        <dbReference type="ARBA" id="ARBA00022518"/>
    </source>
</evidence>
<dbReference type="RefSeq" id="YP_784273.1">
    <property type="nucleotide sequence ID" value="NC_008030.1"/>
</dbReference>
<keyword evidence="7 9" id="KW-0472">Membrane</keyword>
<keyword evidence="8" id="KW-1035">Host cytoplasm</keyword>